<keyword evidence="3" id="KW-1185">Reference proteome</keyword>
<proteinExistence type="predicted"/>
<feature type="chain" id="PRO_5046926706" evidence="1">
    <location>
        <begin position="22"/>
        <end position="252"/>
    </location>
</feature>
<evidence type="ECO:0000256" key="1">
    <source>
        <dbReference type="SAM" id="SignalP"/>
    </source>
</evidence>
<comment type="caution">
    <text evidence="2">The sequence shown here is derived from an EMBL/GenBank/DDBJ whole genome shotgun (WGS) entry which is preliminary data.</text>
</comment>
<dbReference type="RefSeq" id="WP_345115073.1">
    <property type="nucleotide sequence ID" value="NZ_BAABDH010000077.1"/>
</dbReference>
<accession>A0ABP7NEK0</accession>
<dbReference type="Proteomes" id="UP001499909">
    <property type="component" value="Unassembled WGS sequence"/>
</dbReference>
<feature type="signal peptide" evidence="1">
    <location>
        <begin position="1"/>
        <end position="21"/>
    </location>
</feature>
<protein>
    <submittedName>
        <fullName evidence="2">Uncharacterized protein</fullName>
    </submittedName>
</protein>
<dbReference type="EMBL" id="BAABDH010000077">
    <property type="protein sequence ID" value="GAA3943524.1"/>
    <property type="molecule type" value="Genomic_DNA"/>
</dbReference>
<name>A0ABP7NEK0_9BACT</name>
<keyword evidence="1" id="KW-0732">Signal</keyword>
<gene>
    <name evidence="2" type="ORF">GCM10022406_27850</name>
</gene>
<evidence type="ECO:0000313" key="3">
    <source>
        <dbReference type="Proteomes" id="UP001499909"/>
    </source>
</evidence>
<evidence type="ECO:0000313" key="2">
    <source>
        <dbReference type="EMBL" id="GAA3943524.1"/>
    </source>
</evidence>
<organism evidence="2 3">
    <name type="scientific">Hymenobacter algoricola</name>
    <dbReference type="NCBI Taxonomy" id="486267"/>
    <lineage>
        <taxon>Bacteria</taxon>
        <taxon>Pseudomonadati</taxon>
        <taxon>Bacteroidota</taxon>
        <taxon>Cytophagia</taxon>
        <taxon>Cytophagales</taxon>
        <taxon>Hymenobacteraceae</taxon>
        <taxon>Hymenobacter</taxon>
    </lineage>
</organism>
<sequence length="252" mass="27713">MSFRFAFVWALGLLAAAPVAACRAQNQTPMLTPQEVRALSTGYYSAYEYDRVVAKVALTPEQAYFTPDWLPGTLWLPGGEKAPVAALRYNLALRLVEVRDPTIPAGVRIVPVGSLRGFTLGAEGKAGSRSFEARSVDRSANSRNFFEVLNAGALQLLLLHTLDEKAANWIAAYNLETRPASIGRVTRLFVARPGQQLVEELPLKRKAAEKLFGDKATQVAAYAAGKNLSYEQVPDLVWMVDYYNSLLNVPHE</sequence>
<reference evidence="3" key="1">
    <citation type="journal article" date="2019" name="Int. J. Syst. Evol. Microbiol.">
        <title>The Global Catalogue of Microorganisms (GCM) 10K type strain sequencing project: providing services to taxonomists for standard genome sequencing and annotation.</title>
        <authorList>
            <consortium name="The Broad Institute Genomics Platform"/>
            <consortium name="The Broad Institute Genome Sequencing Center for Infectious Disease"/>
            <person name="Wu L."/>
            <person name="Ma J."/>
        </authorList>
    </citation>
    <scope>NUCLEOTIDE SEQUENCE [LARGE SCALE GENOMIC DNA]</scope>
    <source>
        <strain evidence="3">JCM 17214</strain>
    </source>
</reference>